<gene>
    <name evidence="4" type="ORF">ETSY1_42755</name>
</gene>
<dbReference type="Gene3D" id="3.30.70.1230">
    <property type="entry name" value="Nucleotide cyclase"/>
    <property type="match status" value="1"/>
</dbReference>
<evidence type="ECO:0000259" key="3">
    <source>
        <dbReference type="PROSITE" id="PS50885"/>
    </source>
</evidence>
<feature type="transmembrane region" description="Helical" evidence="1">
    <location>
        <begin position="86"/>
        <end position="106"/>
    </location>
</feature>
<dbReference type="Pfam" id="PF00211">
    <property type="entry name" value="Guanylate_cyc"/>
    <property type="match status" value="1"/>
</dbReference>
<protein>
    <recommendedName>
        <fullName evidence="6">Adenylate cyclase</fullName>
    </recommendedName>
</protein>
<dbReference type="PANTHER" id="PTHR43081:SF1">
    <property type="entry name" value="ADENYLATE CYCLASE, TERMINAL-DIFFERENTIATION SPECIFIC"/>
    <property type="match status" value="1"/>
</dbReference>
<dbReference type="PATRIC" id="fig|1429438.4.peg.7983"/>
<dbReference type="HOGENOM" id="CLU_547126_0_0_7"/>
<name>W4L5M8_ENTF1</name>
<dbReference type="GO" id="GO:0035556">
    <property type="term" value="P:intracellular signal transduction"/>
    <property type="evidence" value="ECO:0007669"/>
    <property type="project" value="InterPro"/>
</dbReference>
<feature type="domain" description="HAMP" evidence="3">
    <location>
        <begin position="106"/>
        <end position="159"/>
    </location>
</feature>
<dbReference type="CDD" id="cd06225">
    <property type="entry name" value="HAMP"/>
    <property type="match status" value="1"/>
</dbReference>
<dbReference type="GO" id="GO:0016020">
    <property type="term" value="C:membrane"/>
    <property type="evidence" value="ECO:0007669"/>
    <property type="project" value="InterPro"/>
</dbReference>
<dbReference type="SMART" id="SM00304">
    <property type="entry name" value="HAMP"/>
    <property type="match status" value="1"/>
</dbReference>
<dbReference type="PROSITE" id="PS50885">
    <property type="entry name" value="HAMP"/>
    <property type="match status" value="1"/>
</dbReference>
<keyword evidence="1" id="KW-0812">Transmembrane</keyword>
<dbReference type="GO" id="GO:0004016">
    <property type="term" value="F:adenylate cyclase activity"/>
    <property type="evidence" value="ECO:0007669"/>
    <property type="project" value="UniProtKB-ARBA"/>
</dbReference>
<dbReference type="InterPro" id="IPR029787">
    <property type="entry name" value="Nucleotide_cyclase"/>
</dbReference>
<keyword evidence="5" id="KW-1185">Reference proteome</keyword>
<evidence type="ECO:0000259" key="2">
    <source>
        <dbReference type="PROSITE" id="PS50125"/>
    </source>
</evidence>
<evidence type="ECO:0008006" key="6">
    <source>
        <dbReference type="Google" id="ProtNLM"/>
    </source>
</evidence>
<sequence>MIDVGVIEPLRSVCRLLTFFTKASDTRLWHQFCGPEGTDYNYDTGLPQFVQINAPIALNGQVVAVLMLNKDADLVAEAVLNKTFKLIGMTCGIIVIGLALFGYASARMLRPLKNLTTAAGEVAQGNLDVALPPMRRRDEVGRLTTTFSTMLDGLRQRDFIRDAFGRYLSKEIVEELLGSPDGLKLGGEMREITILVSDLRGFTSMASHLSPHDVIDILNRYLGRMVDILMAYRGTVDEFQGDGILAFFGAPIAADDDQERAVACAIAMQTALVEINAEQRRRGLPELRMGIGINTGEVIVGNIGSEKRSKYGAVGSTINEAYRIESYTVGGQILLSPTVHAGIRDLVQIRSTQDVQFKGLQEPVTLYDVVGLQGTYACALPQQEPEHLITLASPLAVACYPVDGKTVSEQAVAGTITRLAESSAEVSLEDEVTLYSNMRLQLESPEAPALSEVYAKVVALNQEGETTAAADVCLGFTSLPEDVKAFLERQRARAHQMT</sequence>
<evidence type="ECO:0000313" key="5">
    <source>
        <dbReference type="Proteomes" id="UP000019141"/>
    </source>
</evidence>
<dbReference type="InterPro" id="IPR001054">
    <property type="entry name" value="A/G_cyclase"/>
</dbReference>
<organism evidence="4 5">
    <name type="scientific">Entotheonella factor</name>
    <dbReference type="NCBI Taxonomy" id="1429438"/>
    <lineage>
        <taxon>Bacteria</taxon>
        <taxon>Pseudomonadati</taxon>
        <taxon>Nitrospinota/Tectimicrobiota group</taxon>
        <taxon>Candidatus Tectimicrobiota</taxon>
        <taxon>Candidatus Entotheonellia</taxon>
        <taxon>Candidatus Entotheonellales</taxon>
        <taxon>Candidatus Entotheonellaceae</taxon>
        <taxon>Candidatus Entotheonella</taxon>
    </lineage>
</organism>
<dbReference type="Pfam" id="PF00672">
    <property type="entry name" value="HAMP"/>
    <property type="match status" value="1"/>
</dbReference>
<dbReference type="AlphaFoldDB" id="W4L5M8"/>
<dbReference type="SUPFAM" id="SSF55073">
    <property type="entry name" value="Nucleotide cyclase"/>
    <property type="match status" value="1"/>
</dbReference>
<dbReference type="GO" id="GO:0009190">
    <property type="term" value="P:cyclic nucleotide biosynthetic process"/>
    <property type="evidence" value="ECO:0007669"/>
    <property type="project" value="InterPro"/>
</dbReference>
<dbReference type="SUPFAM" id="SSF158472">
    <property type="entry name" value="HAMP domain-like"/>
    <property type="match status" value="1"/>
</dbReference>
<accession>W4L5M8</accession>
<dbReference type="EMBL" id="AZHW01001411">
    <property type="protein sequence ID" value="ETW92641.1"/>
    <property type="molecule type" value="Genomic_DNA"/>
</dbReference>
<comment type="caution">
    <text evidence="4">The sequence shown here is derived from an EMBL/GenBank/DDBJ whole genome shotgun (WGS) entry which is preliminary data.</text>
</comment>
<reference evidence="4 5" key="1">
    <citation type="journal article" date="2014" name="Nature">
        <title>An environmental bacterial taxon with a large and distinct metabolic repertoire.</title>
        <authorList>
            <person name="Wilson M.C."/>
            <person name="Mori T."/>
            <person name="Ruckert C."/>
            <person name="Uria A.R."/>
            <person name="Helf M.J."/>
            <person name="Takada K."/>
            <person name="Gernert C."/>
            <person name="Steffens U.A."/>
            <person name="Heycke N."/>
            <person name="Schmitt S."/>
            <person name="Rinke C."/>
            <person name="Helfrich E.J."/>
            <person name="Brachmann A.O."/>
            <person name="Gurgui C."/>
            <person name="Wakimoto T."/>
            <person name="Kracht M."/>
            <person name="Crusemann M."/>
            <person name="Hentschel U."/>
            <person name="Abe I."/>
            <person name="Matsunaga S."/>
            <person name="Kalinowski J."/>
            <person name="Takeyama H."/>
            <person name="Piel J."/>
        </authorList>
    </citation>
    <scope>NUCLEOTIDE SEQUENCE [LARGE SCALE GENOMIC DNA]</scope>
    <source>
        <strain evidence="5">TSY1</strain>
    </source>
</reference>
<dbReference type="InterPro" id="IPR050697">
    <property type="entry name" value="Adenylyl/Guanylyl_Cyclase_3/4"/>
</dbReference>
<dbReference type="Gene3D" id="6.10.340.10">
    <property type="match status" value="1"/>
</dbReference>
<dbReference type="CDD" id="cd07302">
    <property type="entry name" value="CHD"/>
    <property type="match status" value="1"/>
</dbReference>
<dbReference type="Proteomes" id="UP000019141">
    <property type="component" value="Unassembled WGS sequence"/>
</dbReference>
<dbReference type="SMART" id="SM00044">
    <property type="entry name" value="CYCc"/>
    <property type="match status" value="1"/>
</dbReference>
<proteinExistence type="predicted"/>
<feature type="domain" description="Guanylate cyclase" evidence="2">
    <location>
        <begin position="193"/>
        <end position="325"/>
    </location>
</feature>
<keyword evidence="1" id="KW-0472">Membrane</keyword>
<dbReference type="InterPro" id="IPR003660">
    <property type="entry name" value="HAMP_dom"/>
</dbReference>
<evidence type="ECO:0000313" key="4">
    <source>
        <dbReference type="EMBL" id="ETW92641.1"/>
    </source>
</evidence>
<keyword evidence="1" id="KW-1133">Transmembrane helix</keyword>
<evidence type="ECO:0000256" key="1">
    <source>
        <dbReference type="SAM" id="Phobius"/>
    </source>
</evidence>
<dbReference type="PROSITE" id="PS50125">
    <property type="entry name" value="GUANYLATE_CYCLASE_2"/>
    <property type="match status" value="1"/>
</dbReference>
<dbReference type="PANTHER" id="PTHR43081">
    <property type="entry name" value="ADENYLATE CYCLASE, TERMINAL-DIFFERENTIATION SPECIFIC-RELATED"/>
    <property type="match status" value="1"/>
</dbReference>